<comment type="similarity">
    <text evidence="1 4">Belongs to the DegT/DnrJ/EryC1 family.</text>
</comment>
<feature type="modified residue" description="N6-(pyridoxal phosphate)lysine" evidence="3">
    <location>
        <position position="188"/>
    </location>
</feature>
<dbReference type="InterPro" id="IPR015422">
    <property type="entry name" value="PyrdxlP-dep_Trfase_small"/>
</dbReference>
<gene>
    <name evidence="5" type="ORF">B2M20_05130</name>
</gene>
<dbReference type="PIRSF" id="PIRSF000390">
    <property type="entry name" value="PLP_StrS"/>
    <property type="match status" value="1"/>
</dbReference>
<dbReference type="PANTHER" id="PTHR30244">
    <property type="entry name" value="TRANSAMINASE"/>
    <property type="match status" value="1"/>
</dbReference>
<dbReference type="Proteomes" id="UP000189940">
    <property type="component" value="Unassembled WGS sequence"/>
</dbReference>
<evidence type="ECO:0000256" key="1">
    <source>
        <dbReference type="ARBA" id="ARBA00037999"/>
    </source>
</evidence>
<evidence type="ECO:0000313" key="6">
    <source>
        <dbReference type="Proteomes" id="UP000189940"/>
    </source>
</evidence>
<protein>
    <submittedName>
        <fullName evidence="5">UDP-4-amino-4, 6-dideoxy-N-acetyl-beta-L-altrosamine transaminase</fullName>
    </submittedName>
</protein>
<dbReference type="STRING" id="29421.B2M20_05130"/>
<reference evidence="5 6" key="1">
    <citation type="submission" date="2017-02" db="EMBL/GenBank/DDBJ databases">
        <title>Genome sequence of the nitrite-oxidizing bacterium Nitrobacter vulgaris strain Ab1.</title>
        <authorList>
            <person name="Mellbye B.L."/>
            <person name="Davis E.W."/>
            <person name="Spieck E."/>
            <person name="Chang J.H."/>
            <person name="Bottomley P.J."/>
            <person name="Sayavedra-Soto L.A."/>
        </authorList>
    </citation>
    <scope>NUCLEOTIDE SEQUENCE [LARGE SCALE GENOMIC DNA]</scope>
    <source>
        <strain evidence="5 6">Ab1</strain>
    </source>
</reference>
<dbReference type="PANTHER" id="PTHR30244:SF34">
    <property type="entry name" value="DTDP-4-AMINO-4,6-DIDEOXYGALACTOSE TRANSAMINASE"/>
    <property type="match status" value="1"/>
</dbReference>
<evidence type="ECO:0000313" key="5">
    <source>
        <dbReference type="EMBL" id="OPH83794.1"/>
    </source>
</evidence>
<dbReference type="GO" id="GO:0030170">
    <property type="term" value="F:pyridoxal phosphate binding"/>
    <property type="evidence" value="ECO:0007669"/>
    <property type="project" value="TreeGrafter"/>
</dbReference>
<dbReference type="OrthoDB" id="9768668at2"/>
<dbReference type="InterPro" id="IPR000653">
    <property type="entry name" value="DegT/StrS_aminotransferase"/>
</dbReference>
<dbReference type="NCBIfam" id="TIGR03588">
    <property type="entry name" value="PseC"/>
    <property type="match status" value="1"/>
</dbReference>
<dbReference type="EMBL" id="MWPQ01000023">
    <property type="protein sequence ID" value="OPH83794.1"/>
    <property type="molecule type" value="Genomic_DNA"/>
</dbReference>
<dbReference type="RefSeq" id="WP_079446002.1">
    <property type="nucleotide sequence ID" value="NZ_MWPQ01000023.1"/>
</dbReference>
<sequence length="385" mass="42343">MIPYGRQDISSADIEAVVEVLRSDFLTQGPMVPRFEETLARAVDAPEAVAFSSATAALHVACLALGLGPSDRLWTVPNTFVASANCGLYCGATVDFVDINAKTRNMDVEALAAKLEAAERDGTLPKVVVPVDFAGTSADLASIRRLADRYGFRILEDASHAVGGYYQNRPVGSSELADVTVFSFHPVKIVTTGEGGAATTRSAEIAHRMRLLRNHGISRDPADMTAVPEGPWYYEQVMLGFNYRMTDIQAALGVRQFDRLAEFVARRHTIAARYHEGLAGLPVIRQFVPEGTLSALHLYVIELDETVRRTRVEVFAAMRSSGIGVNVHYIPVHLQPWYRALGFSRGDFPAAEKYYDFALTLPIHPNLSAEQQDYVMERLSHALET</sequence>
<keyword evidence="3 4" id="KW-0663">Pyridoxal phosphate</keyword>
<dbReference type="CDD" id="cd00616">
    <property type="entry name" value="AHBA_syn"/>
    <property type="match status" value="1"/>
</dbReference>
<evidence type="ECO:0000256" key="4">
    <source>
        <dbReference type="RuleBase" id="RU004508"/>
    </source>
</evidence>
<accession>A0A1V4I0Y2</accession>
<keyword evidence="6" id="KW-1185">Reference proteome</keyword>
<dbReference type="SUPFAM" id="SSF53383">
    <property type="entry name" value="PLP-dependent transferases"/>
    <property type="match status" value="1"/>
</dbReference>
<organism evidence="5 6">
    <name type="scientific">Nitrobacter vulgaris</name>
    <dbReference type="NCBI Taxonomy" id="29421"/>
    <lineage>
        <taxon>Bacteria</taxon>
        <taxon>Pseudomonadati</taxon>
        <taxon>Pseudomonadota</taxon>
        <taxon>Alphaproteobacteria</taxon>
        <taxon>Hyphomicrobiales</taxon>
        <taxon>Nitrobacteraceae</taxon>
        <taxon>Nitrobacter</taxon>
    </lineage>
</organism>
<dbReference type="AlphaFoldDB" id="A0A1V4I0Y2"/>
<dbReference type="InterPro" id="IPR015424">
    <property type="entry name" value="PyrdxlP-dep_Trfase"/>
</dbReference>
<evidence type="ECO:0000256" key="2">
    <source>
        <dbReference type="PIRSR" id="PIRSR000390-1"/>
    </source>
</evidence>
<dbReference type="GO" id="GO:0000271">
    <property type="term" value="P:polysaccharide biosynthetic process"/>
    <property type="evidence" value="ECO:0007669"/>
    <property type="project" value="TreeGrafter"/>
</dbReference>
<dbReference type="Gene3D" id="3.40.640.10">
    <property type="entry name" value="Type I PLP-dependent aspartate aminotransferase-like (Major domain)"/>
    <property type="match status" value="1"/>
</dbReference>
<dbReference type="InterPro" id="IPR015421">
    <property type="entry name" value="PyrdxlP-dep_Trfase_major"/>
</dbReference>
<proteinExistence type="inferred from homology"/>
<dbReference type="GO" id="GO:0008483">
    <property type="term" value="F:transaminase activity"/>
    <property type="evidence" value="ECO:0007669"/>
    <property type="project" value="TreeGrafter"/>
</dbReference>
<feature type="active site" description="Proton acceptor" evidence="2">
    <location>
        <position position="188"/>
    </location>
</feature>
<evidence type="ECO:0000256" key="3">
    <source>
        <dbReference type="PIRSR" id="PIRSR000390-2"/>
    </source>
</evidence>
<dbReference type="Pfam" id="PF01041">
    <property type="entry name" value="DegT_DnrJ_EryC1"/>
    <property type="match status" value="1"/>
</dbReference>
<dbReference type="InterPro" id="IPR020026">
    <property type="entry name" value="PseC"/>
</dbReference>
<comment type="caution">
    <text evidence="5">The sequence shown here is derived from an EMBL/GenBank/DDBJ whole genome shotgun (WGS) entry which is preliminary data.</text>
</comment>
<dbReference type="Gene3D" id="3.90.1150.10">
    <property type="entry name" value="Aspartate Aminotransferase, domain 1"/>
    <property type="match status" value="1"/>
</dbReference>
<name>A0A1V4I0Y2_NITVU</name>